<organism evidence="1 2">
    <name type="scientific">Gemmata obscuriglobus</name>
    <dbReference type="NCBI Taxonomy" id="114"/>
    <lineage>
        <taxon>Bacteria</taxon>
        <taxon>Pseudomonadati</taxon>
        <taxon>Planctomycetota</taxon>
        <taxon>Planctomycetia</taxon>
        <taxon>Gemmatales</taxon>
        <taxon>Gemmataceae</taxon>
        <taxon>Gemmata</taxon>
    </lineage>
</organism>
<dbReference type="RefSeq" id="WP_010038368.1">
    <property type="nucleotide sequence ID" value="NZ_CP025958.1"/>
</dbReference>
<evidence type="ECO:0000313" key="2">
    <source>
        <dbReference type="Proteomes" id="UP000245802"/>
    </source>
</evidence>
<dbReference type="EMBL" id="CP025958">
    <property type="protein sequence ID" value="AWM42526.1"/>
    <property type="molecule type" value="Genomic_DNA"/>
</dbReference>
<reference evidence="1 2" key="1">
    <citation type="submission" date="2018-01" db="EMBL/GenBank/DDBJ databases">
        <title>G. obscuriglobus.</title>
        <authorList>
            <person name="Franke J."/>
            <person name="Blomberg W."/>
            <person name="Selmecki A."/>
        </authorList>
    </citation>
    <scope>NUCLEOTIDE SEQUENCE [LARGE SCALE GENOMIC DNA]</scope>
    <source>
        <strain evidence="1 2">DSM 5831</strain>
    </source>
</reference>
<gene>
    <name evidence="1" type="ORF">C1280_35515</name>
</gene>
<proteinExistence type="predicted"/>
<keyword evidence="2" id="KW-1185">Reference proteome</keyword>
<accession>A0A2Z3HFH9</accession>
<dbReference type="KEGG" id="gog:C1280_35515"/>
<dbReference type="OrthoDB" id="284970at2"/>
<dbReference type="AlphaFoldDB" id="A0A2Z3HFH9"/>
<name>A0A2Z3HFH9_9BACT</name>
<protein>
    <submittedName>
        <fullName evidence="1">Uncharacterized protein</fullName>
    </submittedName>
</protein>
<evidence type="ECO:0000313" key="1">
    <source>
        <dbReference type="EMBL" id="AWM42526.1"/>
    </source>
</evidence>
<sequence length="154" mass="17594">MCVAVALDLSELPETLIAEHQLENRIHTRGEREVRFYWRAAPQLLPVWWNGALHIVKWGNRDRAERKLPPTGWTWRETVEEGKWAAIEPEPVLVPATYGLMNGVWFKVKTGLRGSLVRDQAGAPVVYLITEPATRYYGVMCSAEWMPVLEGQVI</sequence>
<dbReference type="Proteomes" id="UP000245802">
    <property type="component" value="Chromosome"/>
</dbReference>